<dbReference type="PANTHER" id="PTHR43750">
    <property type="entry name" value="UDP-GLUCOSE 6-DEHYDROGENASE TUAD"/>
    <property type="match status" value="1"/>
</dbReference>
<accession>I0ENZ2</accession>
<evidence type="ECO:0000259" key="3">
    <source>
        <dbReference type="Pfam" id="PF00984"/>
    </source>
</evidence>
<dbReference type="InterPro" id="IPR008927">
    <property type="entry name" value="6-PGluconate_DH-like_C_sf"/>
</dbReference>
<dbReference type="STRING" id="182217.HCW_07015"/>
<evidence type="ECO:0000313" key="5">
    <source>
        <dbReference type="EMBL" id="AFI04661.1"/>
    </source>
</evidence>
<organism evidence="5 6">
    <name type="scientific">Helicobacter cetorum (strain ATCC BAA-429 / MIT 00-7128)</name>
    <dbReference type="NCBI Taxonomy" id="182217"/>
    <lineage>
        <taxon>Bacteria</taxon>
        <taxon>Pseudomonadati</taxon>
        <taxon>Campylobacterota</taxon>
        <taxon>Epsilonproteobacteria</taxon>
        <taxon>Campylobacterales</taxon>
        <taxon>Helicobacteraceae</taxon>
        <taxon>Helicobacter</taxon>
    </lineage>
</organism>
<dbReference type="KEGG" id="hce:HCW_07015"/>
<dbReference type="Gene3D" id="1.10.1040.10">
    <property type="entry name" value="N-(1-d-carboxylethyl)-l-norvaline Dehydrogenase, domain 2"/>
    <property type="match status" value="1"/>
</dbReference>
<evidence type="ECO:0000313" key="6">
    <source>
        <dbReference type="Proteomes" id="UP000005010"/>
    </source>
</evidence>
<keyword evidence="6" id="KW-1185">Reference proteome</keyword>
<dbReference type="PANTHER" id="PTHR43750:SF3">
    <property type="entry name" value="UDP-GLUCOSE 6-DEHYDROGENASE TUAD"/>
    <property type="match status" value="1"/>
</dbReference>
<dbReference type="InterPro" id="IPR001732">
    <property type="entry name" value="UDP-Glc/GDP-Man_DH_N"/>
</dbReference>
<feature type="domain" description="UDP-glucose/GDP-mannose dehydrogenase dimerisation" evidence="3">
    <location>
        <begin position="182"/>
        <end position="277"/>
    </location>
</feature>
<dbReference type="InterPro" id="IPR014026">
    <property type="entry name" value="UDP-Glc/GDP-Man_DH_dimer"/>
</dbReference>
<dbReference type="Gene3D" id="3.40.50.720">
    <property type="entry name" value="NAD(P)-binding Rossmann-like Domain"/>
    <property type="match status" value="1"/>
</dbReference>
<dbReference type="RefSeq" id="WP_014661528.1">
    <property type="nucleotide sequence ID" value="NC_017737.1"/>
</dbReference>
<evidence type="ECO:0000256" key="1">
    <source>
        <dbReference type="ARBA" id="ARBA00006601"/>
    </source>
</evidence>
<dbReference type="InterPro" id="IPR036291">
    <property type="entry name" value="NAD(P)-bd_dom_sf"/>
</dbReference>
<evidence type="ECO:0000256" key="2">
    <source>
        <dbReference type="ARBA" id="ARBA00015132"/>
    </source>
</evidence>
<dbReference type="SUPFAM" id="SSF48179">
    <property type="entry name" value="6-phosphogluconate dehydrogenase C-terminal domain-like"/>
    <property type="match status" value="1"/>
</dbReference>
<dbReference type="EMBL" id="CP003479">
    <property type="protein sequence ID" value="AFI04661.1"/>
    <property type="molecule type" value="Genomic_DNA"/>
</dbReference>
<evidence type="ECO:0000259" key="4">
    <source>
        <dbReference type="Pfam" id="PF03721"/>
    </source>
</evidence>
<sequence>MLEIIIVGFGVVGKNMTKFFTHKSLEELEKLKTLTQKAKTSLVLDTLSPKVKLKIYDPKLGFKLENSPNNSLKYAFICVPTDNDSKQECNLKNVKEVLSTLKADIYIIKSTIPPNTTDAFIKETNKKIIFSPEYFGSTLNNQNFNNHFVILGGKTHLTHKVANLYQFFVPSNFIIRTTTALNAEITKYMENSFIATKVTFMNEFYRIAKTLEADFFEIRELFLLDERMSRFFSFVFEESPFYDSHCLNKDIPALITHLEKNHNYKALVLQKIMQINEIYKQELKA</sequence>
<dbReference type="PATRIC" id="fig|182217.3.peg.1483"/>
<dbReference type="GO" id="GO:0051287">
    <property type="term" value="F:NAD binding"/>
    <property type="evidence" value="ECO:0007669"/>
    <property type="project" value="InterPro"/>
</dbReference>
<gene>
    <name evidence="5" type="ordered locus">HCW_07015</name>
</gene>
<name>I0ENZ2_HELC0</name>
<dbReference type="SUPFAM" id="SSF51735">
    <property type="entry name" value="NAD(P)-binding Rossmann-fold domains"/>
    <property type="match status" value="1"/>
</dbReference>
<feature type="domain" description="UDP-glucose/GDP-mannose dehydrogenase N-terminal" evidence="4">
    <location>
        <begin position="4"/>
        <end position="159"/>
    </location>
</feature>
<proteinExistence type="inferred from homology"/>
<dbReference type="GO" id="GO:0016616">
    <property type="term" value="F:oxidoreductase activity, acting on the CH-OH group of donors, NAD or NADP as acceptor"/>
    <property type="evidence" value="ECO:0007669"/>
    <property type="project" value="InterPro"/>
</dbReference>
<dbReference type="Proteomes" id="UP000005010">
    <property type="component" value="Chromosome"/>
</dbReference>
<dbReference type="Pfam" id="PF03721">
    <property type="entry name" value="UDPG_MGDP_dh_N"/>
    <property type="match status" value="1"/>
</dbReference>
<dbReference type="AlphaFoldDB" id="I0ENZ2"/>
<reference evidence="6" key="1">
    <citation type="submission" date="2012-04" db="EMBL/GenBank/DDBJ databases">
        <title>Complete genome sequence of Helicobacter cetorum strain MIT 00-7128.</title>
        <authorList>
            <person name="Kersulyte D."/>
            <person name="Berg D.E."/>
        </authorList>
    </citation>
    <scope>NUCLEOTIDE SEQUENCE [LARGE SCALE GENOMIC DNA]</scope>
    <source>
        <strain evidence="6">MIT 00-7128</strain>
    </source>
</reference>
<dbReference type="HOGENOM" id="CLU_1101897_0_0_7"/>
<dbReference type="InterPro" id="IPR013328">
    <property type="entry name" value="6PGD_dom2"/>
</dbReference>
<protein>
    <recommendedName>
        <fullName evidence="2">UDP-glucose 6-dehydrogenase</fullName>
    </recommendedName>
</protein>
<comment type="similarity">
    <text evidence="1">Belongs to the UDP-glucose/GDP-mannose dehydrogenase family.</text>
</comment>
<dbReference type="Pfam" id="PF00984">
    <property type="entry name" value="UDPG_MGDP_dh"/>
    <property type="match status" value="1"/>
</dbReference>
<dbReference type="eggNOG" id="COG1004">
    <property type="taxonomic scope" value="Bacteria"/>
</dbReference>